<reference evidence="3" key="1">
    <citation type="journal article" date="2017" name="Nat. Ecol. Evol.">
        <title>Genome expansion and lineage-specific genetic innovations in the forest pathogenic fungi Armillaria.</title>
        <authorList>
            <person name="Sipos G."/>
            <person name="Prasanna A.N."/>
            <person name="Walter M.C."/>
            <person name="O'Connor E."/>
            <person name="Balint B."/>
            <person name="Krizsan K."/>
            <person name="Kiss B."/>
            <person name="Hess J."/>
            <person name="Varga T."/>
            <person name="Slot J."/>
            <person name="Riley R."/>
            <person name="Boka B."/>
            <person name="Rigling D."/>
            <person name="Barry K."/>
            <person name="Lee J."/>
            <person name="Mihaltcheva S."/>
            <person name="LaButti K."/>
            <person name="Lipzen A."/>
            <person name="Waldron R."/>
            <person name="Moloney N.M."/>
            <person name="Sperisen C."/>
            <person name="Kredics L."/>
            <person name="Vagvoelgyi C."/>
            <person name="Patrignani A."/>
            <person name="Fitzpatrick D."/>
            <person name="Nagy I."/>
            <person name="Doyle S."/>
            <person name="Anderson J.B."/>
            <person name="Grigoriev I.V."/>
            <person name="Gueldener U."/>
            <person name="Muensterkoetter M."/>
            <person name="Nagy L.G."/>
        </authorList>
    </citation>
    <scope>NUCLEOTIDE SEQUENCE [LARGE SCALE GENOMIC DNA]</scope>
    <source>
        <strain evidence="3">Ar21-2</strain>
    </source>
</reference>
<sequence length="54" mass="5789">MVAIPGMPLPRNDIVGCLPNPPKPPRALNSKFASDGRHTSSRPSSSRLYPISTC</sequence>
<name>A0A2H3CXJ4_ARMGA</name>
<gene>
    <name evidence="2" type="ORF">ARMGADRAFT_537991</name>
</gene>
<dbReference type="InParanoid" id="A0A2H3CXJ4"/>
<dbReference type="EMBL" id="KZ293685">
    <property type="protein sequence ID" value="PBK86194.1"/>
    <property type="molecule type" value="Genomic_DNA"/>
</dbReference>
<organism evidence="2 3">
    <name type="scientific">Armillaria gallica</name>
    <name type="common">Bulbous honey fungus</name>
    <name type="synonym">Armillaria bulbosa</name>
    <dbReference type="NCBI Taxonomy" id="47427"/>
    <lineage>
        <taxon>Eukaryota</taxon>
        <taxon>Fungi</taxon>
        <taxon>Dikarya</taxon>
        <taxon>Basidiomycota</taxon>
        <taxon>Agaricomycotina</taxon>
        <taxon>Agaricomycetes</taxon>
        <taxon>Agaricomycetidae</taxon>
        <taxon>Agaricales</taxon>
        <taxon>Marasmiineae</taxon>
        <taxon>Physalacriaceae</taxon>
        <taxon>Armillaria</taxon>
    </lineage>
</organism>
<accession>A0A2H3CXJ4</accession>
<keyword evidence="3" id="KW-1185">Reference proteome</keyword>
<dbReference type="AlphaFoldDB" id="A0A2H3CXJ4"/>
<proteinExistence type="predicted"/>
<evidence type="ECO:0000313" key="3">
    <source>
        <dbReference type="Proteomes" id="UP000217790"/>
    </source>
</evidence>
<evidence type="ECO:0000256" key="1">
    <source>
        <dbReference type="SAM" id="MobiDB-lite"/>
    </source>
</evidence>
<evidence type="ECO:0000313" key="2">
    <source>
        <dbReference type="EMBL" id="PBK86194.1"/>
    </source>
</evidence>
<protein>
    <submittedName>
        <fullName evidence="2">Uncharacterized protein</fullName>
    </submittedName>
</protein>
<dbReference type="Proteomes" id="UP000217790">
    <property type="component" value="Unassembled WGS sequence"/>
</dbReference>
<feature type="compositionally biased region" description="Polar residues" evidence="1">
    <location>
        <begin position="41"/>
        <end position="54"/>
    </location>
</feature>
<feature type="region of interest" description="Disordered" evidence="1">
    <location>
        <begin position="1"/>
        <end position="54"/>
    </location>
</feature>